<reference evidence="1" key="1">
    <citation type="submission" date="2018-05" db="EMBL/GenBank/DDBJ databases">
        <authorList>
            <person name="Lanie J.A."/>
            <person name="Ng W.-L."/>
            <person name="Kazmierczak K.M."/>
            <person name="Andrzejewski T.M."/>
            <person name="Davidsen T.M."/>
            <person name="Wayne K.J."/>
            <person name="Tettelin H."/>
            <person name="Glass J.I."/>
            <person name="Rusch D."/>
            <person name="Podicherti R."/>
            <person name="Tsui H.-C.T."/>
            <person name="Winkler M.E."/>
        </authorList>
    </citation>
    <scope>NUCLEOTIDE SEQUENCE</scope>
</reference>
<proteinExistence type="predicted"/>
<gene>
    <name evidence="1" type="ORF">METZ01_LOCUS189159</name>
</gene>
<organism evidence="1">
    <name type="scientific">marine metagenome</name>
    <dbReference type="NCBI Taxonomy" id="408172"/>
    <lineage>
        <taxon>unclassified sequences</taxon>
        <taxon>metagenomes</taxon>
        <taxon>ecological metagenomes</taxon>
    </lineage>
</organism>
<protein>
    <submittedName>
        <fullName evidence="1">Uncharacterized protein</fullName>
    </submittedName>
</protein>
<sequence>MAVDQTPEERLKQHQSSCGGMEVLAIINTTNSTLGTQDSETKLKRLMENTFGKPYSGTETWKISNDEQIFEMLEESDFESNLIETSGVMNTNIYGNTESVKTYRPKCYFTGRPASISGKAGPNEKYEKLLVCRDKNGVPHEPKRVPIHKSIKDAWREVIYSDKVKRGEIELGVSLYDEQEEQGRLPL</sequence>
<accession>A0A382DDH4</accession>
<dbReference type="AlphaFoldDB" id="A0A382DDH4"/>
<name>A0A382DDH4_9ZZZZ</name>
<dbReference type="EMBL" id="UINC01038793">
    <property type="protein sequence ID" value="SVB36305.1"/>
    <property type="molecule type" value="Genomic_DNA"/>
</dbReference>
<evidence type="ECO:0000313" key="1">
    <source>
        <dbReference type="EMBL" id="SVB36305.1"/>
    </source>
</evidence>